<name>A0ABN8TB05_9ENTR</name>
<accession>A0ABN8TB05</accession>
<dbReference type="RefSeq" id="WP_253898093.1">
    <property type="nucleotide sequence ID" value="NZ_CALSBS010000010.1"/>
</dbReference>
<evidence type="ECO:0000313" key="2">
    <source>
        <dbReference type="Proteomes" id="UP001152651"/>
    </source>
</evidence>
<sequence>MFIRYVIFIIMMAWWQPLFAYDISEDYSVHYRYGMPDWDSKLNQTEVYPRVWPTMVDYYDYYDDLSAYAVFQYYTISKKESNYGKGKNKVYLHLAVRQQKSIVKATTTISNKSHRSFYVHRLTLPLRANGGAYNSLCSGIFIPKMNNIQLDFFKKTKCRFGDWLDKSVWHEVLPGTSFSFETAMNYYYAFLPGIHRYDIGTVEFTIVNNEWFTEQRIYKYLLSIMNWRAERVCLHPIDKITYGIAAWQVKNICGVYYGNGLFQDFIERFNYHGGNKNIFKIRSNQVNVTIDGDVAASPYLLRND</sequence>
<organism evidence="1 2">
    <name type="scientific">Pseudocitrobacter vendiensis</name>
    <dbReference type="NCBI Taxonomy" id="2488306"/>
    <lineage>
        <taxon>Bacteria</taxon>
        <taxon>Pseudomonadati</taxon>
        <taxon>Pseudomonadota</taxon>
        <taxon>Gammaproteobacteria</taxon>
        <taxon>Enterobacterales</taxon>
        <taxon>Enterobacteriaceae</taxon>
        <taxon>Pseudocitrobacter</taxon>
    </lineage>
</organism>
<protein>
    <submittedName>
        <fullName evidence="1">Uncharacterized protein</fullName>
    </submittedName>
</protein>
<proteinExistence type="predicted"/>
<keyword evidence="2" id="KW-1185">Reference proteome</keyword>
<reference evidence="1" key="1">
    <citation type="submission" date="2022-05" db="EMBL/GenBank/DDBJ databases">
        <authorList>
            <person name="Blom J."/>
        </authorList>
    </citation>
    <scope>NUCLEOTIDE SEQUENCE</scope>
    <source>
        <strain evidence="1">Type strain: CPO20170097</strain>
    </source>
</reference>
<dbReference type="Proteomes" id="UP001152651">
    <property type="component" value="Unassembled WGS sequence"/>
</dbReference>
<evidence type="ECO:0000313" key="1">
    <source>
        <dbReference type="EMBL" id="CAH6659966.1"/>
    </source>
</evidence>
<gene>
    <name evidence="1" type="ORF">FBBNIHIM_12640</name>
</gene>
<comment type="caution">
    <text evidence="1">The sequence shown here is derived from an EMBL/GenBank/DDBJ whole genome shotgun (WGS) entry which is preliminary data.</text>
</comment>
<dbReference type="EMBL" id="CALSBS010000010">
    <property type="protein sequence ID" value="CAH6659966.1"/>
    <property type="molecule type" value="Genomic_DNA"/>
</dbReference>